<keyword evidence="1" id="KW-0812">Transmembrane</keyword>
<proteinExistence type="predicted"/>
<reference evidence="2 3" key="1">
    <citation type="submission" date="2019-05" db="EMBL/GenBank/DDBJ databases">
        <title>Mikania micrantha, genome provides insights into the molecular mechanism of rapid growth.</title>
        <authorList>
            <person name="Liu B."/>
        </authorList>
    </citation>
    <scope>NUCLEOTIDE SEQUENCE [LARGE SCALE GENOMIC DNA]</scope>
    <source>
        <strain evidence="2">NLD-2019</strain>
        <tissue evidence="2">Leaf</tissue>
    </source>
</reference>
<evidence type="ECO:0000256" key="1">
    <source>
        <dbReference type="SAM" id="Phobius"/>
    </source>
</evidence>
<keyword evidence="1" id="KW-0472">Membrane</keyword>
<keyword evidence="3" id="KW-1185">Reference proteome</keyword>
<dbReference type="AlphaFoldDB" id="A0A5N6LYK7"/>
<gene>
    <name evidence="2" type="ORF">E3N88_34548</name>
</gene>
<dbReference type="EMBL" id="SZYD01000017">
    <property type="protein sequence ID" value="KAD3066668.1"/>
    <property type="molecule type" value="Genomic_DNA"/>
</dbReference>
<evidence type="ECO:0000313" key="2">
    <source>
        <dbReference type="EMBL" id="KAD3066668.1"/>
    </source>
</evidence>
<organism evidence="2 3">
    <name type="scientific">Mikania micrantha</name>
    <name type="common">bitter vine</name>
    <dbReference type="NCBI Taxonomy" id="192012"/>
    <lineage>
        <taxon>Eukaryota</taxon>
        <taxon>Viridiplantae</taxon>
        <taxon>Streptophyta</taxon>
        <taxon>Embryophyta</taxon>
        <taxon>Tracheophyta</taxon>
        <taxon>Spermatophyta</taxon>
        <taxon>Magnoliopsida</taxon>
        <taxon>eudicotyledons</taxon>
        <taxon>Gunneridae</taxon>
        <taxon>Pentapetalae</taxon>
        <taxon>asterids</taxon>
        <taxon>campanulids</taxon>
        <taxon>Asterales</taxon>
        <taxon>Asteraceae</taxon>
        <taxon>Asteroideae</taxon>
        <taxon>Heliantheae alliance</taxon>
        <taxon>Eupatorieae</taxon>
        <taxon>Mikania</taxon>
    </lineage>
</organism>
<feature type="transmembrane region" description="Helical" evidence="1">
    <location>
        <begin position="15"/>
        <end position="34"/>
    </location>
</feature>
<comment type="caution">
    <text evidence="2">The sequence shown here is derived from an EMBL/GenBank/DDBJ whole genome shotgun (WGS) entry which is preliminary data.</text>
</comment>
<keyword evidence="1" id="KW-1133">Transmembrane helix</keyword>
<evidence type="ECO:0000313" key="3">
    <source>
        <dbReference type="Proteomes" id="UP000326396"/>
    </source>
</evidence>
<name>A0A5N6LYK7_9ASTR</name>
<protein>
    <submittedName>
        <fullName evidence="2">Uncharacterized protein</fullName>
    </submittedName>
</protein>
<sequence length="102" mass="11708">MLDDHSSKFPCVSSFVWSIKSSFLGVLEIYFVFLRESVFPAKGKAIEEGNAFLPHRMPSYSLGLTQEWAENKADIRPGAIWLQQVIILLQEVVAKSWNLRRH</sequence>
<dbReference type="Proteomes" id="UP000326396">
    <property type="component" value="Linkage Group LG7"/>
</dbReference>
<accession>A0A5N6LYK7</accession>